<feature type="chain" id="PRO_5008325337" evidence="2">
    <location>
        <begin position="25"/>
        <end position="103"/>
    </location>
</feature>
<dbReference type="Proteomes" id="UP000093925">
    <property type="component" value="Unassembled WGS sequence"/>
</dbReference>
<comment type="caution">
    <text evidence="3">The sequence shown here is derived from an EMBL/GenBank/DDBJ whole genome shotgun (WGS) entry which is preliminary data.</text>
</comment>
<evidence type="ECO:0000313" key="3">
    <source>
        <dbReference type="EMBL" id="OBJ83624.1"/>
    </source>
</evidence>
<feature type="region of interest" description="Disordered" evidence="1">
    <location>
        <begin position="25"/>
        <end position="64"/>
    </location>
</feature>
<name>A0A1A3KGT1_MYCAS</name>
<gene>
    <name evidence="3" type="ORF">A5640_17305</name>
</gene>
<accession>A0A1A3KGT1</accession>
<keyword evidence="2" id="KW-0732">Signal</keyword>
<dbReference type="AlphaFoldDB" id="A0A1A3KGT1"/>
<evidence type="ECO:0000313" key="4">
    <source>
        <dbReference type="Proteomes" id="UP000093925"/>
    </source>
</evidence>
<evidence type="ECO:0000256" key="1">
    <source>
        <dbReference type="SAM" id="MobiDB-lite"/>
    </source>
</evidence>
<sequence>MLRPLLVVPLAVAFLALPAPRAVAAPGCAPGGSPAPPGAAEREVGDLDGDGLPDTEIDLNGTVASTGRSDTLTAASAQDPVVTSAQTISCGDLTINQDGVQEL</sequence>
<feature type="compositionally biased region" description="Acidic residues" evidence="1">
    <location>
        <begin position="46"/>
        <end position="57"/>
    </location>
</feature>
<reference evidence="3 4" key="1">
    <citation type="submission" date="2016-06" db="EMBL/GenBank/DDBJ databases">
        <authorList>
            <person name="Kjaerup R.B."/>
            <person name="Dalgaard T.S."/>
            <person name="Juul-Madsen H.R."/>
        </authorList>
    </citation>
    <scope>NUCLEOTIDE SEQUENCE [LARGE SCALE GENOMIC DNA]</scope>
    <source>
        <strain evidence="3 4">1276495.2</strain>
    </source>
</reference>
<protein>
    <submittedName>
        <fullName evidence="3">Uncharacterized protein</fullName>
    </submittedName>
</protein>
<evidence type="ECO:0000256" key="2">
    <source>
        <dbReference type="SAM" id="SignalP"/>
    </source>
</evidence>
<dbReference type="EMBL" id="LZLM01000090">
    <property type="protein sequence ID" value="OBJ83624.1"/>
    <property type="molecule type" value="Genomic_DNA"/>
</dbReference>
<organism evidence="3 4">
    <name type="scientific">Mycobacterium asiaticum</name>
    <dbReference type="NCBI Taxonomy" id="1790"/>
    <lineage>
        <taxon>Bacteria</taxon>
        <taxon>Bacillati</taxon>
        <taxon>Actinomycetota</taxon>
        <taxon>Actinomycetes</taxon>
        <taxon>Mycobacteriales</taxon>
        <taxon>Mycobacteriaceae</taxon>
        <taxon>Mycobacterium</taxon>
    </lineage>
</organism>
<proteinExistence type="predicted"/>
<dbReference type="RefSeq" id="WP_065140830.1">
    <property type="nucleotide sequence ID" value="NZ_LZLM01000090.1"/>
</dbReference>
<feature type="signal peptide" evidence="2">
    <location>
        <begin position="1"/>
        <end position="24"/>
    </location>
</feature>